<reference evidence="2" key="1">
    <citation type="submission" date="2023-08" db="EMBL/GenBank/DDBJ databases">
        <authorList>
            <person name="Alioto T."/>
            <person name="Alioto T."/>
            <person name="Gomez Garrido J."/>
        </authorList>
    </citation>
    <scope>NUCLEOTIDE SEQUENCE</scope>
</reference>
<sequence length="84" mass="9229">MMDAALQGQHSIRLPPGVAANLTTTTGGVVTSPFSDPPREGAPPPKKRAKIREGLLKFMKEQAERDETREREAVAREELLVQGY</sequence>
<organism evidence="2 3">
    <name type="scientific">Xyrichtys novacula</name>
    <name type="common">Pearly razorfish</name>
    <name type="synonym">Hemipteronotus novacula</name>
    <dbReference type="NCBI Taxonomy" id="13765"/>
    <lineage>
        <taxon>Eukaryota</taxon>
        <taxon>Metazoa</taxon>
        <taxon>Chordata</taxon>
        <taxon>Craniata</taxon>
        <taxon>Vertebrata</taxon>
        <taxon>Euteleostomi</taxon>
        <taxon>Actinopterygii</taxon>
        <taxon>Neopterygii</taxon>
        <taxon>Teleostei</taxon>
        <taxon>Neoteleostei</taxon>
        <taxon>Acanthomorphata</taxon>
        <taxon>Eupercaria</taxon>
        <taxon>Labriformes</taxon>
        <taxon>Labridae</taxon>
        <taxon>Xyrichtys</taxon>
    </lineage>
</organism>
<name>A0AAV1FAG3_XYRNO</name>
<evidence type="ECO:0000313" key="2">
    <source>
        <dbReference type="EMBL" id="CAJ1057638.1"/>
    </source>
</evidence>
<dbReference type="AlphaFoldDB" id="A0AAV1FAG3"/>
<dbReference type="EMBL" id="OY660868">
    <property type="protein sequence ID" value="CAJ1057638.1"/>
    <property type="molecule type" value="Genomic_DNA"/>
</dbReference>
<evidence type="ECO:0000256" key="1">
    <source>
        <dbReference type="SAM" id="MobiDB-lite"/>
    </source>
</evidence>
<accession>A0AAV1FAG3</accession>
<dbReference type="Proteomes" id="UP001178508">
    <property type="component" value="Chromosome 5"/>
</dbReference>
<feature type="region of interest" description="Disordered" evidence="1">
    <location>
        <begin position="17"/>
        <end position="48"/>
    </location>
</feature>
<feature type="compositionally biased region" description="Polar residues" evidence="1">
    <location>
        <begin position="21"/>
        <end position="34"/>
    </location>
</feature>
<keyword evidence="3" id="KW-1185">Reference proteome</keyword>
<gene>
    <name evidence="2" type="ORF">XNOV1_A028686</name>
</gene>
<protein>
    <submittedName>
        <fullName evidence="2">Uncharacterized protein LOC117821960</fullName>
    </submittedName>
</protein>
<proteinExistence type="predicted"/>
<evidence type="ECO:0000313" key="3">
    <source>
        <dbReference type="Proteomes" id="UP001178508"/>
    </source>
</evidence>